<dbReference type="EMBL" id="JMCC02000002">
    <property type="protein sequence ID" value="KIG19460.1"/>
    <property type="molecule type" value="Genomic_DNA"/>
</dbReference>
<evidence type="ECO:0000313" key="3">
    <source>
        <dbReference type="Proteomes" id="UP000031599"/>
    </source>
</evidence>
<dbReference type="Proteomes" id="UP000031599">
    <property type="component" value="Unassembled WGS sequence"/>
</dbReference>
<feature type="transmembrane region" description="Helical" evidence="1">
    <location>
        <begin position="78"/>
        <end position="96"/>
    </location>
</feature>
<sequence length="248" mass="26953">MPAYLSKPPPAVETRDPRGDHAKLLRTIEAAKPAALRRVWVGKRATRRAHLEGVFEHDGARFLHVPWLRQPQLRIPQAVFNVLGVVAGAGVAVVSFARGRLISAFIVSIAVGSGIIGYGFNRRSASSRRIAEPDGGPGLPGFICLDDRLLLRYPDALYEIPRERIAKISKRAKVRQAGETAMGEYDLAIEFVGGGEPLIVAEVVDLRAHEAADSDERMGLLGALVTWLDEVWLRGGDQADGAPRSRLG</sequence>
<keyword evidence="1" id="KW-1133">Transmembrane helix</keyword>
<comment type="caution">
    <text evidence="2">The sequence shown here is derived from an EMBL/GenBank/DDBJ whole genome shotgun (WGS) entry which is preliminary data.</text>
</comment>
<dbReference type="AlphaFoldDB" id="A0A0C2DDD6"/>
<keyword evidence="1" id="KW-0472">Membrane</keyword>
<feature type="transmembrane region" description="Helical" evidence="1">
    <location>
        <begin position="102"/>
        <end position="120"/>
    </location>
</feature>
<organism evidence="2 3">
    <name type="scientific">Enhygromyxa salina</name>
    <dbReference type="NCBI Taxonomy" id="215803"/>
    <lineage>
        <taxon>Bacteria</taxon>
        <taxon>Pseudomonadati</taxon>
        <taxon>Myxococcota</taxon>
        <taxon>Polyangia</taxon>
        <taxon>Nannocystales</taxon>
        <taxon>Nannocystaceae</taxon>
        <taxon>Enhygromyxa</taxon>
    </lineage>
</organism>
<name>A0A0C2DDD6_9BACT</name>
<accession>A0A0C2DDD6</accession>
<proteinExistence type="predicted"/>
<reference evidence="2 3" key="1">
    <citation type="submission" date="2014-12" db="EMBL/GenBank/DDBJ databases">
        <title>Genome assembly of Enhygromyxa salina DSM 15201.</title>
        <authorList>
            <person name="Sharma G."/>
            <person name="Subramanian S."/>
        </authorList>
    </citation>
    <scope>NUCLEOTIDE SEQUENCE [LARGE SCALE GENOMIC DNA]</scope>
    <source>
        <strain evidence="2 3">DSM 15201</strain>
    </source>
</reference>
<gene>
    <name evidence="2" type="ORF">DB30_02741</name>
</gene>
<protein>
    <submittedName>
        <fullName evidence="2">Uncharacterized protein</fullName>
    </submittedName>
</protein>
<keyword evidence="1" id="KW-0812">Transmembrane</keyword>
<dbReference type="RefSeq" id="WP_052546119.1">
    <property type="nucleotide sequence ID" value="NZ_JMCC02000002.1"/>
</dbReference>
<evidence type="ECO:0000313" key="2">
    <source>
        <dbReference type="EMBL" id="KIG19460.1"/>
    </source>
</evidence>
<evidence type="ECO:0000256" key="1">
    <source>
        <dbReference type="SAM" id="Phobius"/>
    </source>
</evidence>